<evidence type="ECO:0000256" key="1">
    <source>
        <dbReference type="SAM" id="MobiDB-lite"/>
    </source>
</evidence>
<dbReference type="AlphaFoldDB" id="A0A0W1A3V2"/>
<feature type="compositionally biased region" description="Pro residues" evidence="1">
    <location>
        <begin position="283"/>
        <end position="292"/>
    </location>
</feature>
<dbReference type="EMBL" id="LNZC01000031">
    <property type="protein sequence ID" value="KTD76049.1"/>
    <property type="molecule type" value="Genomic_DNA"/>
</dbReference>
<keyword evidence="4" id="KW-1185">Reference proteome</keyword>
<dbReference type="GO" id="GO:0005085">
    <property type="term" value="F:guanyl-nucleotide exchange factor activity"/>
    <property type="evidence" value="ECO:0007669"/>
    <property type="project" value="InterPro"/>
</dbReference>
<evidence type="ECO:0000313" key="3">
    <source>
        <dbReference type="EMBL" id="KTD76049.1"/>
    </source>
</evidence>
<dbReference type="InterPro" id="IPR000219">
    <property type="entry name" value="DH_dom"/>
</dbReference>
<dbReference type="Gene3D" id="1.20.900.10">
    <property type="entry name" value="Dbl homology (DH) domain"/>
    <property type="match status" value="1"/>
</dbReference>
<feature type="domain" description="DH" evidence="2">
    <location>
        <begin position="2"/>
        <end position="194"/>
    </location>
</feature>
<feature type="region of interest" description="Disordered" evidence="1">
    <location>
        <begin position="259"/>
        <end position="319"/>
    </location>
</feature>
<organism evidence="3 4">
    <name type="scientific">Legionella worsleiensis</name>
    <dbReference type="NCBI Taxonomy" id="45076"/>
    <lineage>
        <taxon>Bacteria</taxon>
        <taxon>Pseudomonadati</taxon>
        <taxon>Pseudomonadota</taxon>
        <taxon>Gammaproteobacteria</taxon>
        <taxon>Legionellales</taxon>
        <taxon>Legionellaceae</taxon>
        <taxon>Legionella</taxon>
    </lineage>
</organism>
<dbReference type="RefSeq" id="WP_058494352.1">
    <property type="nucleotide sequence ID" value="NZ_CBCRUR010000028.1"/>
</dbReference>
<dbReference type="PATRIC" id="fig|45076.6.peg.2871"/>
<name>A0A0W1A3V2_9GAMM</name>
<evidence type="ECO:0000313" key="4">
    <source>
        <dbReference type="Proteomes" id="UP000054662"/>
    </source>
</evidence>
<reference evidence="3 4" key="1">
    <citation type="submission" date="2015-11" db="EMBL/GenBank/DDBJ databases">
        <title>Genomic analysis of 38 Legionella species identifies large and diverse effector repertoires.</title>
        <authorList>
            <person name="Burstein D."/>
            <person name="Amaro F."/>
            <person name="Zusman T."/>
            <person name="Lifshitz Z."/>
            <person name="Cohen O."/>
            <person name="Gilbert J.A."/>
            <person name="Pupko T."/>
            <person name="Shuman H.A."/>
            <person name="Segal G."/>
        </authorList>
    </citation>
    <scope>NUCLEOTIDE SEQUENCE [LARGE SCALE GENOMIC DNA]</scope>
    <source>
        <strain evidence="3 4">ATCC 49508</strain>
    </source>
</reference>
<dbReference type="Proteomes" id="UP000054662">
    <property type="component" value="Unassembled WGS sequence"/>
</dbReference>
<accession>A0A0W1A3V2</accession>
<gene>
    <name evidence="3" type="ORF">Lwor_2615</name>
</gene>
<feature type="compositionally biased region" description="Low complexity" evidence="1">
    <location>
        <begin position="259"/>
        <end position="282"/>
    </location>
</feature>
<dbReference type="InterPro" id="IPR035899">
    <property type="entry name" value="DBL_dom_sf"/>
</dbReference>
<sequence>MLNNETINEMLEKEKSYQNSMELFTTVTQQPFFVDAPEIIKRVAASIEKFQEISESLFFICSAEMTQDISPADLDALREQRRAQIGEFFSLYKDYMSTFKQFSEIKFSSDCTSPSSAFKQLDTFLLSKSRLDSSSILIQPLQRGVHYRLFLEEALKRDNKLPEDSPNKFSTAAREQLEDLLTLTKEYLIEANKIVKDHQSNEKKAYQFGDITRGLVRSLSSAESVSSQSPGYKFGDGTRFIAGRVSSLFWKQKPAAEQSQSAVSSSSTSEPASQIPSAAPAVRVPPPLPPRELPSSSAVVLPIDNDFSDSDDESRFSMM</sequence>
<protein>
    <submittedName>
        <fullName evidence="3">RhoGEF domain protein</fullName>
    </submittedName>
</protein>
<dbReference type="SUPFAM" id="SSF48065">
    <property type="entry name" value="DBL homology domain (DH-domain)"/>
    <property type="match status" value="1"/>
</dbReference>
<comment type="caution">
    <text evidence="3">The sequence shown here is derived from an EMBL/GenBank/DDBJ whole genome shotgun (WGS) entry which is preliminary data.</text>
</comment>
<dbReference type="PROSITE" id="PS50010">
    <property type="entry name" value="DH_2"/>
    <property type="match status" value="1"/>
</dbReference>
<evidence type="ECO:0000259" key="2">
    <source>
        <dbReference type="PROSITE" id="PS50010"/>
    </source>
</evidence>
<dbReference type="Pfam" id="PF00621">
    <property type="entry name" value="RhoGEF"/>
    <property type="match status" value="1"/>
</dbReference>
<proteinExistence type="predicted"/>